<dbReference type="EMBL" id="CAFBPU010000018">
    <property type="protein sequence ID" value="CAB5031770.1"/>
    <property type="molecule type" value="Genomic_DNA"/>
</dbReference>
<feature type="domain" description="Acetophenone carboxylase-like C-terminal" evidence="3">
    <location>
        <begin position="515"/>
        <end position="687"/>
    </location>
</feature>
<dbReference type="PANTHER" id="PTHR11365:SF23">
    <property type="entry name" value="HYPOTHETICAL 5-OXOPROLINASE (EUROFUNG)-RELATED"/>
    <property type="match status" value="1"/>
</dbReference>
<evidence type="ECO:0000313" key="4">
    <source>
        <dbReference type="EMBL" id="CAB4943927.1"/>
    </source>
</evidence>
<dbReference type="PANTHER" id="PTHR11365">
    <property type="entry name" value="5-OXOPROLINASE RELATED"/>
    <property type="match status" value="1"/>
</dbReference>
<dbReference type="InterPro" id="IPR008040">
    <property type="entry name" value="Hydant_A_N"/>
</dbReference>
<reference evidence="5" key="1">
    <citation type="submission" date="2020-05" db="EMBL/GenBank/DDBJ databases">
        <authorList>
            <person name="Chiriac C."/>
            <person name="Salcher M."/>
            <person name="Ghai R."/>
            <person name="Kavagutti S V."/>
        </authorList>
    </citation>
    <scope>NUCLEOTIDE SEQUENCE</scope>
</reference>
<dbReference type="Pfam" id="PF05378">
    <property type="entry name" value="Hydant_A_N"/>
    <property type="match status" value="1"/>
</dbReference>
<dbReference type="InterPro" id="IPR002821">
    <property type="entry name" value="Hydantoinase_A"/>
</dbReference>
<evidence type="ECO:0000313" key="5">
    <source>
        <dbReference type="EMBL" id="CAB5031770.1"/>
    </source>
</evidence>
<gene>
    <name evidence="4" type="ORF">UFOPK3752_01236</name>
    <name evidence="5" type="ORF">UFOPK4150_01054</name>
</gene>
<dbReference type="Pfam" id="PF19278">
    <property type="entry name" value="Hydant_A_C"/>
    <property type="match status" value="1"/>
</dbReference>
<accession>A0A6J7RTQ9</accession>
<dbReference type="GO" id="GO:0017168">
    <property type="term" value="F:5-oxoprolinase (ATP-hydrolyzing) activity"/>
    <property type="evidence" value="ECO:0007669"/>
    <property type="project" value="TreeGrafter"/>
</dbReference>
<dbReference type="EMBL" id="CAFBND010000044">
    <property type="protein sequence ID" value="CAB4943927.1"/>
    <property type="molecule type" value="Genomic_DNA"/>
</dbReference>
<dbReference type="Pfam" id="PF01968">
    <property type="entry name" value="Hydantoinase_A"/>
    <property type="match status" value="1"/>
</dbReference>
<evidence type="ECO:0000259" key="2">
    <source>
        <dbReference type="Pfam" id="PF05378"/>
    </source>
</evidence>
<evidence type="ECO:0000259" key="3">
    <source>
        <dbReference type="Pfam" id="PF19278"/>
    </source>
</evidence>
<dbReference type="AlphaFoldDB" id="A0A6J7RTQ9"/>
<dbReference type="InterPro" id="IPR049517">
    <property type="entry name" value="ACX-like_C"/>
</dbReference>
<feature type="domain" description="Hydantoinase A/oxoprolinase" evidence="1">
    <location>
        <begin position="215"/>
        <end position="500"/>
    </location>
</feature>
<sequence>MTQQTTSAGFSIGVDIGGTHTDMIVASASGLTRSKAFTTHDDYSVGVFDAIAVAADTLGITTDELVGGCHAFINSSTIVTNAVTEMRGAKVGVLITRGFKDTFRIARGARKADYDDHVQTTPPEVVARDCIEEITERVLVDGSSPVALVEDEVRAAVRRLRDKGVEAYAICYLWSFNDPSHEQRTRTILLEEHPEAVVMLSCEVHPVIRETERFFTTVFNCLSHRGATRFVDQITAELTRRGFTGALSFFQGIGGSASGDAVKAKPMTMLASGPAGGVMGAAALAAQMGLKDILIGDMGGTSFDTALLHNLEPAIAKRVAIGQLQTGVDIIDVVSVGAGGGSLAWIDSRGVPQVGPHSAGSMPGPVCYGRGGTIPAVTDASIVLGLIDPGNYLKGRHQLDRAAAAAAIEEVIAKPLGWSVETAAAGIFDLAVINMANALRTVSIERGYDPRAFSFFAYGGGLGLFAVEVARRLGCPNVVIPDNSSAFSAQGVLMADYVRQYNRTINWMMSDESQVPRINAVLDEMRAQALADAANDGLTQSDLEFSISGDGCFAGQVWEITVPLPNRPVTAEDGASLSSDFPSIYERAYGPGTAWRDSPAMLVNISVRAVYRRPKPTSRQQDPVAGAPTPAAVSSREVFLPEARRLATIPIYAEADLIPGTKVTGPCIIDVGDTTIYVPTSSVCERDRFFNFSVSI</sequence>
<dbReference type="InterPro" id="IPR045079">
    <property type="entry name" value="Oxoprolinase-like"/>
</dbReference>
<dbReference type="GO" id="GO:0006749">
    <property type="term" value="P:glutathione metabolic process"/>
    <property type="evidence" value="ECO:0007669"/>
    <property type="project" value="TreeGrafter"/>
</dbReference>
<dbReference type="GO" id="GO:0005829">
    <property type="term" value="C:cytosol"/>
    <property type="evidence" value="ECO:0007669"/>
    <property type="project" value="TreeGrafter"/>
</dbReference>
<protein>
    <submittedName>
        <fullName evidence="5">Unannotated protein</fullName>
    </submittedName>
</protein>
<name>A0A6J7RTQ9_9ZZZZ</name>
<evidence type="ECO:0000259" key="1">
    <source>
        <dbReference type="Pfam" id="PF01968"/>
    </source>
</evidence>
<proteinExistence type="predicted"/>
<organism evidence="5">
    <name type="scientific">freshwater metagenome</name>
    <dbReference type="NCBI Taxonomy" id="449393"/>
    <lineage>
        <taxon>unclassified sequences</taxon>
        <taxon>metagenomes</taxon>
        <taxon>ecological metagenomes</taxon>
    </lineage>
</organism>
<feature type="domain" description="Hydantoinase/oxoprolinase N-terminal" evidence="2">
    <location>
        <begin position="12"/>
        <end position="192"/>
    </location>
</feature>